<evidence type="ECO:0000313" key="2">
    <source>
        <dbReference type="Proteomes" id="UP000499080"/>
    </source>
</evidence>
<dbReference type="AlphaFoldDB" id="A0A4Y2QUQ5"/>
<dbReference type="EMBL" id="BGPR01014827">
    <property type="protein sequence ID" value="GBN66865.1"/>
    <property type="molecule type" value="Genomic_DNA"/>
</dbReference>
<evidence type="ECO:0000313" key="1">
    <source>
        <dbReference type="EMBL" id="GBN66865.1"/>
    </source>
</evidence>
<keyword evidence="2" id="KW-1185">Reference proteome</keyword>
<gene>
    <name evidence="1" type="ORF">AVEN_202094_1</name>
</gene>
<dbReference type="OrthoDB" id="8197165at2759"/>
<protein>
    <submittedName>
        <fullName evidence="1">Uncharacterized protein</fullName>
    </submittedName>
</protein>
<organism evidence="1 2">
    <name type="scientific">Araneus ventricosus</name>
    <name type="common">Orbweaver spider</name>
    <name type="synonym">Epeira ventricosa</name>
    <dbReference type="NCBI Taxonomy" id="182803"/>
    <lineage>
        <taxon>Eukaryota</taxon>
        <taxon>Metazoa</taxon>
        <taxon>Ecdysozoa</taxon>
        <taxon>Arthropoda</taxon>
        <taxon>Chelicerata</taxon>
        <taxon>Arachnida</taxon>
        <taxon>Araneae</taxon>
        <taxon>Araneomorphae</taxon>
        <taxon>Entelegynae</taxon>
        <taxon>Araneoidea</taxon>
        <taxon>Araneidae</taxon>
        <taxon>Araneus</taxon>
    </lineage>
</organism>
<reference evidence="1 2" key="1">
    <citation type="journal article" date="2019" name="Sci. Rep.">
        <title>Orb-weaving spider Araneus ventricosus genome elucidates the spidroin gene catalogue.</title>
        <authorList>
            <person name="Kono N."/>
            <person name="Nakamura H."/>
            <person name="Ohtoshi R."/>
            <person name="Moran D.A.P."/>
            <person name="Shinohara A."/>
            <person name="Yoshida Y."/>
            <person name="Fujiwara M."/>
            <person name="Mori M."/>
            <person name="Tomita M."/>
            <person name="Arakawa K."/>
        </authorList>
    </citation>
    <scope>NUCLEOTIDE SEQUENCE [LARGE SCALE GENOMIC DNA]</scope>
</reference>
<accession>A0A4Y2QUQ5</accession>
<name>A0A4Y2QUQ5_ARAVE</name>
<proteinExistence type="predicted"/>
<comment type="caution">
    <text evidence="1">The sequence shown here is derived from an EMBL/GenBank/DDBJ whole genome shotgun (WGS) entry which is preliminary data.</text>
</comment>
<sequence>MPKQKCGNTNDGDTVRKFFRHPEETAEITKVELNLIKRLGIILECINCNMKINLEEFAEFTRVTRDIYLRKHSWYPMPMEIVEITHCAPDGNIRLVKLKTKSGEILRPTLRLYPLEVSEHEKELFQKCEPPVKYFTCDVSSTAERDSLQKAEPYESTSRYGRKLKRVKKLLL</sequence>
<dbReference type="Proteomes" id="UP000499080">
    <property type="component" value="Unassembled WGS sequence"/>
</dbReference>